<gene>
    <name evidence="1" type="ORF">DY000_02053449</name>
</gene>
<organism evidence="1 2">
    <name type="scientific">Brassica cretica</name>
    <name type="common">Mustard</name>
    <dbReference type="NCBI Taxonomy" id="69181"/>
    <lineage>
        <taxon>Eukaryota</taxon>
        <taxon>Viridiplantae</taxon>
        <taxon>Streptophyta</taxon>
        <taxon>Embryophyta</taxon>
        <taxon>Tracheophyta</taxon>
        <taxon>Spermatophyta</taxon>
        <taxon>Magnoliopsida</taxon>
        <taxon>eudicotyledons</taxon>
        <taxon>Gunneridae</taxon>
        <taxon>Pentapetalae</taxon>
        <taxon>rosids</taxon>
        <taxon>malvids</taxon>
        <taxon>Brassicales</taxon>
        <taxon>Brassicaceae</taxon>
        <taxon>Brassiceae</taxon>
        <taxon>Brassica</taxon>
    </lineage>
</organism>
<evidence type="ECO:0000313" key="1">
    <source>
        <dbReference type="EMBL" id="KAF3493285.1"/>
    </source>
</evidence>
<keyword evidence="2" id="KW-1185">Reference proteome</keyword>
<sequence>MEKKMMASPDEVVQVAGRVCGGNHYPGSIFSPCGNYHASSGYQSGTEFDPAQVKLSRVKWTAA</sequence>
<proteinExistence type="predicted"/>
<comment type="caution">
    <text evidence="1">The sequence shown here is derived from an EMBL/GenBank/DDBJ whole genome shotgun (WGS) entry which is preliminary data.</text>
</comment>
<dbReference type="Proteomes" id="UP000266723">
    <property type="component" value="Unassembled WGS sequence"/>
</dbReference>
<protein>
    <submittedName>
        <fullName evidence="1">Uncharacterized protein</fullName>
    </submittedName>
</protein>
<name>A0ABQ7A6N0_BRACR</name>
<dbReference type="EMBL" id="QGKV02002055">
    <property type="protein sequence ID" value="KAF3493285.1"/>
    <property type="molecule type" value="Genomic_DNA"/>
</dbReference>
<evidence type="ECO:0000313" key="2">
    <source>
        <dbReference type="Proteomes" id="UP000266723"/>
    </source>
</evidence>
<accession>A0ABQ7A6N0</accession>
<reference evidence="1 2" key="1">
    <citation type="journal article" date="2020" name="BMC Genomics">
        <title>Intraspecific diversification of the crop wild relative Brassica cretica Lam. using demographic model selection.</title>
        <authorList>
            <person name="Kioukis A."/>
            <person name="Michalopoulou V.A."/>
            <person name="Briers L."/>
            <person name="Pirintsos S."/>
            <person name="Studholme D.J."/>
            <person name="Pavlidis P."/>
            <person name="Sarris P.F."/>
        </authorList>
    </citation>
    <scope>NUCLEOTIDE SEQUENCE [LARGE SCALE GENOMIC DNA]</scope>
    <source>
        <strain evidence="2">cv. PFS-1207/04</strain>
    </source>
</reference>